<dbReference type="GO" id="GO:0005886">
    <property type="term" value="C:plasma membrane"/>
    <property type="evidence" value="ECO:0007669"/>
    <property type="project" value="TreeGrafter"/>
</dbReference>
<dbReference type="RefSeq" id="WP_131511769.1">
    <property type="nucleotide sequence ID" value="NZ_SJKD01000001.1"/>
</dbReference>
<name>A0A4R0JZL2_9ACTN</name>
<dbReference type="Proteomes" id="UP000293342">
    <property type="component" value="Unassembled WGS sequence"/>
</dbReference>
<evidence type="ECO:0000313" key="8">
    <source>
        <dbReference type="EMBL" id="TCC53043.1"/>
    </source>
</evidence>
<comment type="subcellular location">
    <subcellularLocation>
        <location evidence="1">Membrane</location>
        <topology evidence="1">Multi-pass membrane protein</topology>
    </subcellularLocation>
</comment>
<feature type="transmembrane region" description="Helical" evidence="6">
    <location>
        <begin position="115"/>
        <end position="139"/>
    </location>
</feature>
<evidence type="ECO:0000256" key="5">
    <source>
        <dbReference type="ARBA" id="ARBA00023136"/>
    </source>
</evidence>
<evidence type="ECO:0000256" key="2">
    <source>
        <dbReference type="ARBA" id="ARBA00009399"/>
    </source>
</evidence>
<feature type="transmembrane region" description="Helical" evidence="6">
    <location>
        <begin position="85"/>
        <end position="103"/>
    </location>
</feature>
<evidence type="ECO:0000256" key="4">
    <source>
        <dbReference type="ARBA" id="ARBA00022989"/>
    </source>
</evidence>
<feature type="transmembrane region" description="Helical" evidence="6">
    <location>
        <begin position="47"/>
        <end position="64"/>
    </location>
</feature>
<evidence type="ECO:0000259" key="7">
    <source>
        <dbReference type="Pfam" id="PF04138"/>
    </source>
</evidence>
<keyword evidence="4 6" id="KW-1133">Transmembrane helix</keyword>
<organism evidence="8 9">
    <name type="scientific">Kribbella capetownensis</name>
    <dbReference type="NCBI Taxonomy" id="1572659"/>
    <lineage>
        <taxon>Bacteria</taxon>
        <taxon>Bacillati</taxon>
        <taxon>Actinomycetota</taxon>
        <taxon>Actinomycetes</taxon>
        <taxon>Propionibacteriales</taxon>
        <taxon>Kribbellaceae</taxon>
        <taxon>Kribbella</taxon>
    </lineage>
</organism>
<keyword evidence="9" id="KW-1185">Reference proteome</keyword>
<comment type="caution">
    <text evidence="8">The sequence shown here is derived from an EMBL/GenBank/DDBJ whole genome shotgun (WGS) entry which is preliminary data.</text>
</comment>
<evidence type="ECO:0000256" key="3">
    <source>
        <dbReference type="ARBA" id="ARBA00022692"/>
    </source>
</evidence>
<gene>
    <name evidence="8" type="ORF">E0H75_04740</name>
</gene>
<dbReference type="InterPro" id="IPR051401">
    <property type="entry name" value="GtrA_CellWall_Glycosyl"/>
</dbReference>
<dbReference type="PANTHER" id="PTHR38459">
    <property type="entry name" value="PROPHAGE BACTOPRENOL-LINKED GLUCOSE TRANSLOCASE HOMOLOG"/>
    <property type="match status" value="1"/>
</dbReference>
<evidence type="ECO:0000256" key="1">
    <source>
        <dbReference type="ARBA" id="ARBA00004141"/>
    </source>
</evidence>
<evidence type="ECO:0000313" key="9">
    <source>
        <dbReference type="Proteomes" id="UP000293342"/>
    </source>
</evidence>
<dbReference type="OrthoDB" id="5185562at2"/>
<keyword evidence="5 6" id="KW-0472">Membrane</keyword>
<dbReference type="GO" id="GO:0000271">
    <property type="term" value="P:polysaccharide biosynthetic process"/>
    <property type="evidence" value="ECO:0007669"/>
    <property type="project" value="InterPro"/>
</dbReference>
<dbReference type="PANTHER" id="PTHR38459:SF1">
    <property type="entry name" value="PROPHAGE BACTOPRENOL-LINKED GLUCOSE TRANSLOCASE HOMOLOG"/>
    <property type="match status" value="1"/>
</dbReference>
<dbReference type="AlphaFoldDB" id="A0A4R0JZL2"/>
<reference evidence="8 9" key="1">
    <citation type="submission" date="2019-02" db="EMBL/GenBank/DDBJ databases">
        <title>Kribbella capetownensis sp. nov. and Kribbella speibonae sp. nov., isolated from soil.</title>
        <authorList>
            <person name="Curtis S.M."/>
            <person name="Norton I."/>
            <person name="Everest G.J."/>
            <person name="Meyers P.R."/>
        </authorList>
    </citation>
    <scope>NUCLEOTIDE SEQUENCE [LARGE SCALE GENOMIC DNA]</scope>
    <source>
        <strain evidence="8 9">YM53</strain>
    </source>
</reference>
<comment type="similarity">
    <text evidence="2">Belongs to the GtrA family.</text>
</comment>
<evidence type="ECO:0000256" key="6">
    <source>
        <dbReference type="SAM" id="Phobius"/>
    </source>
</evidence>
<protein>
    <submittedName>
        <fullName evidence="8">GtrA family protein</fullName>
    </submittedName>
</protein>
<sequence>MRLPGSRLSLPRFRLLLWAKYSASSVIAGVISELAFALCYWVGARPLWASVVAFLAGALPNYVLNRRWAWGRTGRADRTRELLPYAIIVVVTALAAALATSAADHWLRDRIDSHVWQTVLVSATFLGTYGVMFILKFVLFDRFVFAKPEAAAVRTPATTSQP</sequence>
<dbReference type="Pfam" id="PF04138">
    <property type="entry name" value="GtrA_DPMS_TM"/>
    <property type="match status" value="1"/>
</dbReference>
<dbReference type="EMBL" id="SJKD01000001">
    <property type="protein sequence ID" value="TCC53043.1"/>
    <property type="molecule type" value="Genomic_DNA"/>
</dbReference>
<keyword evidence="3 6" id="KW-0812">Transmembrane</keyword>
<feature type="domain" description="GtrA/DPMS transmembrane" evidence="7">
    <location>
        <begin position="20"/>
        <end position="145"/>
    </location>
</feature>
<dbReference type="InterPro" id="IPR007267">
    <property type="entry name" value="GtrA_DPMS_TM"/>
</dbReference>
<accession>A0A4R0JZL2</accession>
<feature type="transmembrane region" description="Helical" evidence="6">
    <location>
        <begin position="21"/>
        <end position="41"/>
    </location>
</feature>
<proteinExistence type="inferred from homology"/>